<evidence type="ECO:0000256" key="1">
    <source>
        <dbReference type="SAM" id="Phobius"/>
    </source>
</evidence>
<dbReference type="InterPro" id="IPR018682">
    <property type="entry name" value="DUF2167_membr"/>
</dbReference>
<reference evidence="3" key="1">
    <citation type="submission" date="2022-05" db="EMBL/GenBank/DDBJ databases">
        <authorList>
            <person name="Blom J."/>
        </authorList>
    </citation>
    <scope>NUCLEOTIDE SEQUENCE</scope>
    <source>
        <strain evidence="3">Type strain: CPO20170097</strain>
    </source>
</reference>
<gene>
    <name evidence="3" type="ORF">FBBNIHIM_01110</name>
</gene>
<dbReference type="Pfam" id="PF09935">
    <property type="entry name" value="DUF2167"/>
    <property type="match status" value="1"/>
</dbReference>
<proteinExistence type="predicted"/>
<dbReference type="RefSeq" id="WP_149464453.1">
    <property type="nucleotide sequence ID" value="NZ_CALSBS010000001.1"/>
</dbReference>
<keyword evidence="4" id="KW-1185">Reference proteome</keyword>
<feature type="chain" id="PRO_5045399265" evidence="2">
    <location>
        <begin position="28"/>
        <end position="305"/>
    </location>
</feature>
<keyword evidence="2" id="KW-0732">Signal</keyword>
<feature type="transmembrane region" description="Helical" evidence="1">
    <location>
        <begin position="279"/>
        <end position="299"/>
    </location>
</feature>
<keyword evidence="1" id="KW-1133">Transmembrane helix</keyword>
<comment type="caution">
    <text evidence="3">The sequence shown here is derived from an EMBL/GenBank/DDBJ whole genome shotgun (WGS) entry which is preliminary data.</text>
</comment>
<sequence>MNLSFRFPRTRCVFLSFLFALSFQVFAANQSEQQQAEDPAEIAFAAMQRVAVPGPATVPLGKKATIQLPKDYVYFPAKESSVFMTELGNYVDDANFYGLIFHKNIDGFISIDYDDSGYIKDDDAKDWDADELLSSLREGTKEGNKDRVKKGIPAIEVIGWVEKPSYDAATHRLIWSAALKDIGSNVPVEEQGVNYNTYLLGREGYFELNLITDRGSVEVAKPLTKTLLNAVNFNEGQRYSDYNAKTDKLAEYGLAALIGGIAAKKIGLLAMIGITLLKFWKLAAIAVVAFGAGLKHLVFRKKSDD</sequence>
<feature type="signal peptide" evidence="2">
    <location>
        <begin position="1"/>
        <end position="27"/>
    </location>
</feature>
<accession>A0ABN8T5S2</accession>
<protein>
    <submittedName>
        <fullName evidence="3">Membrane-anchored protein</fullName>
    </submittedName>
</protein>
<dbReference type="Proteomes" id="UP001152651">
    <property type="component" value="Unassembled WGS sequence"/>
</dbReference>
<keyword evidence="1" id="KW-0812">Transmembrane</keyword>
<dbReference type="EMBL" id="CALSBS010000001">
    <property type="protein sequence ID" value="CAH6635410.1"/>
    <property type="molecule type" value="Genomic_DNA"/>
</dbReference>
<name>A0ABN8T5S2_9ENTR</name>
<evidence type="ECO:0000313" key="4">
    <source>
        <dbReference type="Proteomes" id="UP001152651"/>
    </source>
</evidence>
<evidence type="ECO:0000256" key="2">
    <source>
        <dbReference type="SAM" id="SignalP"/>
    </source>
</evidence>
<keyword evidence="1" id="KW-0472">Membrane</keyword>
<evidence type="ECO:0000313" key="3">
    <source>
        <dbReference type="EMBL" id="CAH6635410.1"/>
    </source>
</evidence>
<organism evidence="3 4">
    <name type="scientific">Pseudocitrobacter vendiensis</name>
    <dbReference type="NCBI Taxonomy" id="2488306"/>
    <lineage>
        <taxon>Bacteria</taxon>
        <taxon>Pseudomonadati</taxon>
        <taxon>Pseudomonadota</taxon>
        <taxon>Gammaproteobacteria</taxon>
        <taxon>Enterobacterales</taxon>
        <taxon>Enterobacteriaceae</taxon>
        <taxon>Pseudocitrobacter</taxon>
    </lineage>
</organism>